<keyword evidence="2" id="KW-1185">Reference proteome</keyword>
<dbReference type="EMBL" id="CP136891">
    <property type="protein sequence ID" value="WOK96865.1"/>
    <property type="molecule type" value="Genomic_DNA"/>
</dbReference>
<accession>A0AAQ3Q548</accession>
<dbReference type="PROSITE" id="PS51386">
    <property type="entry name" value="RINT1_TIP20"/>
    <property type="match status" value="1"/>
</dbReference>
<protein>
    <submittedName>
        <fullName evidence="1">RINT1-like protein MAG2</fullName>
    </submittedName>
</protein>
<dbReference type="PANTHER" id="PTHR13520:SF1">
    <property type="entry name" value="RINT1-LIKE PROTEIN MAG2"/>
    <property type="match status" value="1"/>
</dbReference>
<dbReference type="InterPro" id="IPR007528">
    <property type="entry name" value="RINT1_Tip20"/>
</dbReference>
<dbReference type="PANTHER" id="PTHR13520">
    <property type="entry name" value="RAD50-INTERACTING PROTEIN 1 RINT-1"/>
    <property type="match status" value="1"/>
</dbReference>
<evidence type="ECO:0000313" key="2">
    <source>
        <dbReference type="Proteomes" id="UP001327560"/>
    </source>
</evidence>
<dbReference type="GO" id="GO:0006890">
    <property type="term" value="P:retrograde vesicle-mediated transport, Golgi to endoplasmic reticulum"/>
    <property type="evidence" value="ECO:0007669"/>
    <property type="project" value="InterPro"/>
</dbReference>
<reference evidence="1 2" key="1">
    <citation type="submission" date="2023-10" db="EMBL/GenBank/DDBJ databases">
        <title>Chromosome-scale genome assembly provides insights into flower coloration mechanisms of Canna indica.</title>
        <authorList>
            <person name="Li C."/>
        </authorList>
    </citation>
    <scope>NUCLEOTIDE SEQUENCE [LARGE SCALE GENOMIC DNA]</scope>
    <source>
        <tissue evidence="1">Flower</tissue>
    </source>
</reference>
<gene>
    <name evidence="1" type="ORF">Cni_G05573</name>
</gene>
<dbReference type="InterPro" id="IPR042044">
    <property type="entry name" value="EXOC6PINT-1/Sec15/Tip20_C_dom2"/>
</dbReference>
<dbReference type="Gene3D" id="1.20.58.670">
    <property type="entry name" value="Dsl1p vesicle tethering complex, Tip20p subunit, domain D"/>
    <property type="match status" value="1"/>
</dbReference>
<dbReference type="GO" id="GO:0060628">
    <property type="term" value="P:regulation of ER to Golgi vesicle-mediated transport"/>
    <property type="evidence" value="ECO:0007669"/>
    <property type="project" value="TreeGrafter"/>
</dbReference>
<dbReference type="Pfam" id="PF04437">
    <property type="entry name" value="RINT1_TIP1"/>
    <property type="match status" value="1"/>
</dbReference>
<organism evidence="1 2">
    <name type="scientific">Canna indica</name>
    <name type="common">Indian-shot</name>
    <dbReference type="NCBI Taxonomy" id="4628"/>
    <lineage>
        <taxon>Eukaryota</taxon>
        <taxon>Viridiplantae</taxon>
        <taxon>Streptophyta</taxon>
        <taxon>Embryophyta</taxon>
        <taxon>Tracheophyta</taxon>
        <taxon>Spermatophyta</taxon>
        <taxon>Magnoliopsida</taxon>
        <taxon>Liliopsida</taxon>
        <taxon>Zingiberales</taxon>
        <taxon>Cannaceae</taxon>
        <taxon>Canna</taxon>
    </lineage>
</organism>
<proteinExistence type="predicted"/>
<dbReference type="GO" id="GO:0070939">
    <property type="term" value="C:Dsl1/NZR complex"/>
    <property type="evidence" value="ECO:0007669"/>
    <property type="project" value="InterPro"/>
</dbReference>
<dbReference type="GO" id="GO:0006888">
    <property type="term" value="P:endoplasmic reticulum to Golgi vesicle-mediated transport"/>
    <property type="evidence" value="ECO:0007669"/>
    <property type="project" value="InterPro"/>
</dbReference>
<sequence>MKVAATPLPRPSDLSPPILRFLADNFQSESDLSRSPDLEAELTKLCSDLEASLADLSIRLSESVAAYAVRSEEAGALLGGVRAGIVDLRSSLLRGASKDGNIEDGSKKLDQILADELPALAKEVARVETVRAYAETTLKLDRLIGDVEDAVSSSVRGKLRNPSAINSADVCMITINSFKQIEDILAYVTKTWPQWSHLLSAVDHRVDRALATLRPQAVADHRHVLASIGWPPPLSSANIAHSSTGASTELSNPLLLMTGGVKNKYSESFLSLCHLQELQRRRKSRQLSGNNLEIALRQPLWVIEELVNPIMVAAQCFFLKWHDNPEFIFALVYKVTRDFLDSMDDTLQPLVDKAMLLGCSCREEWISAMVTSLSTYLSKEIFPNYVNLLESSSSSGDSSQAKFSWLHLVDLMISFDKRIQTLISNSCLALSLTEDVNLQRVSTMSVFWDRPDWLDIWAEIELGELVRKLRVAMQDEKSWKTRIQATLLMSGSEEYKSPAVSGAFLQALSLMIDRSRPLPSIELRARFIKLAGAPIAREFLDCLLRRCQEAEGLTALADDDAILKVCHSINAAGYFESVLTEWSENVFFLEMESIAEETGGRCIFEEEITMFKEFRKEWTEKIGTVILRGFDSLCRDYLKNKRQWQEKTKGMALSTMFVNALDYIQGKISKLEEAVNGMDFVPIWRVVASGVDQLVFSGVFLSGTNFSSSGVERLSGDLEVLLRIFSAWCLRPQGFFPKLSDGLKLLKMEKHLKDSSFGGNQRWLRENGIKHLSTAEAEKILKSRLLIG</sequence>
<name>A0AAQ3Q548_9LILI</name>
<evidence type="ECO:0000313" key="1">
    <source>
        <dbReference type="EMBL" id="WOK96865.1"/>
    </source>
</evidence>
<dbReference type="Proteomes" id="UP001327560">
    <property type="component" value="Chromosome 2"/>
</dbReference>
<dbReference type="AlphaFoldDB" id="A0AAQ3Q548"/>